<reference evidence="2 3" key="1">
    <citation type="journal article" date="2016" name="Mol. Biol. Evol.">
        <title>Comparative Genomics of Early-Diverging Mushroom-Forming Fungi Provides Insights into the Origins of Lignocellulose Decay Capabilities.</title>
        <authorList>
            <person name="Nagy L.G."/>
            <person name="Riley R."/>
            <person name="Tritt A."/>
            <person name="Adam C."/>
            <person name="Daum C."/>
            <person name="Floudas D."/>
            <person name="Sun H."/>
            <person name="Yadav J.S."/>
            <person name="Pangilinan J."/>
            <person name="Larsson K.H."/>
            <person name="Matsuura K."/>
            <person name="Barry K."/>
            <person name="Labutti K."/>
            <person name="Kuo R."/>
            <person name="Ohm R.A."/>
            <person name="Bhattacharya S.S."/>
            <person name="Shirouzu T."/>
            <person name="Yoshinaga Y."/>
            <person name="Martin F.M."/>
            <person name="Grigoriev I.V."/>
            <person name="Hibbett D.S."/>
        </authorList>
    </citation>
    <scope>NUCLEOTIDE SEQUENCE [LARGE SCALE GENOMIC DNA]</scope>
    <source>
        <strain evidence="2 3">HHB14362 ss-1</strain>
    </source>
</reference>
<evidence type="ECO:0000259" key="1">
    <source>
        <dbReference type="Pfam" id="PF17667"/>
    </source>
</evidence>
<dbReference type="STRING" id="1314782.A0A165NLK7"/>
<protein>
    <recommendedName>
        <fullName evidence="1">Fungal-type protein kinase domain-containing protein</fullName>
    </recommendedName>
</protein>
<dbReference type="EMBL" id="KV425633">
    <property type="protein sequence ID" value="KZT19814.1"/>
    <property type="molecule type" value="Genomic_DNA"/>
</dbReference>
<keyword evidence="3" id="KW-1185">Reference proteome</keyword>
<accession>A0A165NLK7</accession>
<dbReference type="InParanoid" id="A0A165NLK7"/>
<evidence type="ECO:0000313" key="2">
    <source>
        <dbReference type="EMBL" id="KZT19814.1"/>
    </source>
</evidence>
<sequence length="192" mass="22503">MWHNFSCHLGRQTGAVNEYIVRHVCSEHRRRHFQKVCRLSRNQKQPLFMDDSTRFYLTCITTTNIDELGTWQFISPKLLRNPTARHTLQDDLESSFWVLLYACLCLIRSSLPTSDRLSRVLKDIFDNASWHEDLRCWVGGDGKIAVIKEARYIFGDNAYPAIKFAPDPLNSLVLDLWLLFRSWVFCPQSLCF</sequence>
<organism evidence="2 3">
    <name type="scientific">Neolentinus lepideus HHB14362 ss-1</name>
    <dbReference type="NCBI Taxonomy" id="1314782"/>
    <lineage>
        <taxon>Eukaryota</taxon>
        <taxon>Fungi</taxon>
        <taxon>Dikarya</taxon>
        <taxon>Basidiomycota</taxon>
        <taxon>Agaricomycotina</taxon>
        <taxon>Agaricomycetes</taxon>
        <taxon>Gloeophyllales</taxon>
        <taxon>Gloeophyllaceae</taxon>
        <taxon>Neolentinus</taxon>
    </lineage>
</organism>
<name>A0A165NLK7_9AGAM</name>
<evidence type="ECO:0000313" key="3">
    <source>
        <dbReference type="Proteomes" id="UP000076761"/>
    </source>
</evidence>
<dbReference type="Proteomes" id="UP000076761">
    <property type="component" value="Unassembled WGS sequence"/>
</dbReference>
<gene>
    <name evidence="2" type="ORF">NEOLEDRAFT_930552</name>
</gene>
<dbReference type="Pfam" id="PF17667">
    <property type="entry name" value="Pkinase_fungal"/>
    <property type="match status" value="1"/>
</dbReference>
<dbReference type="OrthoDB" id="3020645at2759"/>
<feature type="domain" description="Fungal-type protein kinase" evidence="1">
    <location>
        <begin position="67"/>
        <end position="103"/>
    </location>
</feature>
<dbReference type="AlphaFoldDB" id="A0A165NLK7"/>
<dbReference type="InterPro" id="IPR040976">
    <property type="entry name" value="Pkinase_fungal"/>
</dbReference>
<proteinExistence type="predicted"/>